<evidence type="ECO:0000313" key="2">
    <source>
        <dbReference type="EMBL" id="UZD40927.1"/>
    </source>
</evidence>
<dbReference type="Proteomes" id="UP001163262">
    <property type="component" value="Chromosome"/>
</dbReference>
<reference evidence="2" key="1">
    <citation type="submission" date="2022-10" db="EMBL/GenBank/DDBJ databases">
        <title>Complete genome sequence of Capnocytophaga ochracea KCOM 2812 isolated from actinomycosis lesion.</title>
        <authorList>
            <person name="Kook J.-K."/>
            <person name="Park S.-N."/>
            <person name="Lim Y.K."/>
        </authorList>
    </citation>
    <scope>NUCLEOTIDE SEQUENCE</scope>
    <source>
        <strain evidence="2">KCOM 28121</strain>
    </source>
</reference>
<name>A0AA46W7Y7_CAPOC</name>
<dbReference type="EMBL" id="CP110230">
    <property type="protein sequence ID" value="UZD40927.1"/>
    <property type="molecule type" value="Genomic_DNA"/>
</dbReference>
<gene>
    <name evidence="2" type="ORF">OL231_12275</name>
</gene>
<evidence type="ECO:0000313" key="3">
    <source>
        <dbReference type="Proteomes" id="UP001163262"/>
    </source>
</evidence>
<feature type="compositionally biased region" description="Polar residues" evidence="1">
    <location>
        <begin position="229"/>
        <end position="245"/>
    </location>
</feature>
<feature type="region of interest" description="Disordered" evidence="1">
    <location>
        <begin position="202"/>
        <end position="245"/>
    </location>
</feature>
<organism evidence="2 3">
    <name type="scientific">Capnocytophaga ochracea</name>
    <dbReference type="NCBI Taxonomy" id="1018"/>
    <lineage>
        <taxon>Bacteria</taxon>
        <taxon>Pseudomonadati</taxon>
        <taxon>Bacteroidota</taxon>
        <taxon>Flavobacteriia</taxon>
        <taxon>Flavobacteriales</taxon>
        <taxon>Flavobacteriaceae</taxon>
        <taxon>Capnocytophaga</taxon>
    </lineage>
</organism>
<evidence type="ECO:0008006" key="4">
    <source>
        <dbReference type="Google" id="ProtNLM"/>
    </source>
</evidence>
<protein>
    <recommendedName>
        <fullName evidence="4">Phospholipase D-like domain-containing protein</fullName>
    </recommendedName>
</protein>
<sequence>MDFLTGKPLSDTIYDTLFKAEKELIIISPYIQLGDYLKDNVFKQLLNNTKLHILIGFGKNTSNGEENCKREDIEYFLGFPNITMVYIPQLHGQYYANEKQSVITSMNLLDYSLVNKVEFGVLAEKALTDLVNKNNFFETSKNTIMSVLDSGYTIFAKRPNYNKKFLGLAKDYVGSTVHLDLVNDVLSNREVKPIRYSSFIPENYTHTDNRPPVEPESTPEKVVQEDTPTENLQTTSPQEAPQATSQEKKGHCIRCNTEIPFNPLMPLCNSCYQEWAKSGNRFYEENYCHCCGEEKKVTVATPLCYNCFSKQL</sequence>
<accession>A0AA46W7Y7</accession>
<feature type="compositionally biased region" description="Basic and acidic residues" evidence="1">
    <location>
        <begin position="205"/>
        <end position="224"/>
    </location>
</feature>
<proteinExistence type="predicted"/>
<dbReference type="RefSeq" id="WP_264860446.1">
    <property type="nucleotide sequence ID" value="NZ_CP110230.1"/>
</dbReference>
<evidence type="ECO:0000256" key="1">
    <source>
        <dbReference type="SAM" id="MobiDB-lite"/>
    </source>
</evidence>
<dbReference type="AlphaFoldDB" id="A0AA46W7Y7"/>